<keyword evidence="5 6" id="KW-0472">Membrane</keyword>
<dbReference type="InterPro" id="IPR018076">
    <property type="entry name" value="T2SS_GspF_dom"/>
</dbReference>
<keyword evidence="3 6" id="KW-0812">Transmembrane</keyword>
<keyword evidence="9" id="KW-1185">Reference proteome</keyword>
<evidence type="ECO:0000313" key="8">
    <source>
        <dbReference type="EMBL" id="APU12370.1"/>
    </source>
</evidence>
<evidence type="ECO:0000256" key="2">
    <source>
        <dbReference type="ARBA" id="ARBA00022475"/>
    </source>
</evidence>
<dbReference type="EMBL" id="CP016076">
    <property type="protein sequence ID" value="APU12370.1"/>
    <property type="molecule type" value="Genomic_DNA"/>
</dbReference>
<dbReference type="Proteomes" id="UP000185511">
    <property type="component" value="Chromosome"/>
</dbReference>
<dbReference type="PANTHER" id="PTHR35007:SF3">
    <property type="entry name" value="POSSIBLE CONSERVED ALANINE RICH MEMBRANE PROTEIN"/>
    <property type="match status" value="1"/>
</dbReference>
<feature type="transmembrane region" description="Helical" evidence="6">
    <location>
        <begin position="211"/>
        <end position="236"/>
    </location>
</feature>
<dbReference type="Pfam" id="PF00482">
    <property type="entry name" value="T2SSF"/>
    <property type="match status" value="1"/>
</dbReference>
<dbReference type="KEGG" id="acad:UA74_01405"/>
<dbReference type="PANTHER" id="PTHR35007">
    <property type="entry name" value="INTEGRAL MEMBRANE PROTEIN-RELATED"/>
    <property type="match status" value="1"/>
</dbReference>
<comment type="subcellular location">
    <subcellularLocation>
        <location evidence="1">Cell membrane</location>
        <topology evidence="1">Multi-pass membrane protein</topology>
    </subcellularLocation>
</comment>
<dbReference type="AlphaFoldDB" id="A0AAC9L9M0"/>
<evidence type="ECO:0000256" key="4">
    <source>
        <dbReference type="ARBA" id="ARBA00022989"/>
    </source>
</evidence>
<keyword evidence="2" id="KW-1003">Cell membrane</keyword>
<evidence type="ECO:0000256" key="3">
    <source>
        <dbReference type="ARBA" id="ARBA00022692"/>
    </source>
</evidence>
<proteinExistence type="predicted"/>
<feature type="transmembrane region" description="Helical" evidence="6">
    <location>
        <begin position="47"/>
        <end position="80"/>
    </location>
</feature>
<sequence length="239" mass="24100">MTLGSILLAAALLAAPGVSGVRGRLAVVSGVDGGGRRKAVTDRHLLLIAMCSVGVSVALLFGGIVGLVAGTAGAVVVWCGGRRVARGAVRAPPDPARLAAGWDVLAAGLRAGLTVPAALHLAAEELIEPTRGVLYRVAELLTSGEDPDTAWQPAVDHPPTRELARGARRTAQSGSALAGLAVRLADSARSAAADALEVRAQRAAVLVTGPLGLCFLPAFLCLGILPVVIGLATGLLESW</sequence>
<dbReference type="RefSeq" id="WP_232237592.1">
    <property type="nucleotide sequence ID" value="NZ_CP016076.1"/>
</dbReference>
<accession>A0AAC9L9M0</accession>
<protein>
    <submittedName>
        <fullName evidence="8">Type II secretion system protein F</fullName>
    </submittedName>
</protein>
<evidence type="ECO:0000313" key="9">
    <source>
        <dbReference type="Proteomes" id="UP000185511"/>
    </source>
</evidence>
<name>A0AAC9L9M0_9PSEU</name>
<gene>
    <name evidence="8" type="ORF">UA74_01405</name>
</gene>
<reference evidence="9" key="1">
    <citation type="submission" date="2016-06" db="EMBL/GenBank/DDBJ databases">
        <title>Complete genome sequence of Actinoalloteichus fjordicus DSM 46855 (=ADI127-17), type strain of the new species Actinoalloteichus fjordicus.</title>
        <authorList>
            <person name="Ruckert C."/>
            <person name="Nouioui I."/>
            <person name="Willmese J."/>
            <person name="van Wezel G."/>
            <person name="Klenk H.-P."/>
            <person name="Kalinowski J."/>
            <person name="Zotchev S.B."/>
        </authorList>
    </citation>
    <scope>NUCLEOTIDE SEQUENCE [LARGE SCALE GENOMIC DNA]</scope>
    <source>
        <strain evidence="9">ADI127-7</strain>
    </source>
</reference>
<organism evidence="8 9">
    <name type="scientific">Actinoalloteichus fjordicus</name>
    <dbReference type="NCBI Taxonomy" id="1612552"/>
    <lineage>
        <taxon>Bacteria</taxon>
        <taxon>Bacillati</taxon>
        <taxon>Actinomycetota</taxon>
        <taxon>Actinomycetes</taxon>
        <taxon>Pseudonocardiales</taxon>
        <taxon>Pseudonocardiaceae</taxon>
        <taxon>Actinoalloteichus</taxon>
    </lineage>
</organism>
<dbReference type="GO" id="GO:0005886">
    <property type="term" value="C:plasma membrane"/>
    <property type="evidence" value="ECO:0007669"/>
    <property type="project" value="UniProtKB-SubCell"/>
</dbReference>
<evidence type="ECO:0000256" key="6">
    <source>
        <dbReference type="SAM" id="Phobius"/>
    </source>
</evidence>
<keyword evidence="4 6" id="KW-1133">Transmembrane helix</keyword>
<feature type="domain" description="Type II secretion system protein GspF" evidence="7">
    <location>
        <begin position="104"/>
        <end position="222"/>
    </location>
</feature>
<evidence type="ECO:0000259" key="7">
    <source>
        <dbReference type="Pfam" id="PF00482"/>
    </source>
</evidence>
<evidence type="ECO:0000256" key="1">
    <source>
        <dbReference type="ARBA" id="ARBA00004651"/>
    </source>
</evidence>
<evidence type="ECO:0000256" key="5">
    <source>
        <dbReference type="ARBA" id="ARBA00023136"/>
    </source>
</evidence>